<evidence type="ECO:0008006" key="3">
    <source>
        <dbReference type="Google" id="ProtNLM"/>
    </source>
</evidence>
<evidence type="ECO:0000313" key="2">
    <source>
        <dbReference type="Proteomes" id="UP001165584"/>
    </source>
</evidence>
<comment type="caution">
    <text evidence="1">The sequence shown here is derived from an EMBL/GenBank/DDBJ whole genome shotgun (WGS) entry which is preliminary data.</text>
</comment>
<protein>
    <recommendedName>
        <fullName evidence="3">AbiEi antitoxin C-terminal domain-containing protein</fullName>
    </recommendedName>
</protein>
<proteinExistence type="predicted"/>
<evidence type="ECO:0000313" key="1">
    <source>
        <dbReference type="EMBL" id="MCS5719524.1"/>
    </source>
</evidence>
<dbReference type="EMBL" id="JANLCM010000002">
    <property type="protein sequence ID" value="MCS5719524.1"/>
    <property type="molecule type" value="Genomic_DNA"/>
</dbReference>
<organism evidence="1 2">
    <name type="scientific">Herbiconiux aconitum</name>
    <dbReference type="NCBI Taxonomy" id="2970913"/>
    <lineage>
        <taxon>Bacteria</taxon>
        <taxon>Bacillati</taxon>
        <taxon>Actinomycetota</taxon>
        <taxon>Actinomycetes</taxon>
        <taxon>Micrococcales</taxon>
        <taxon>Microbacteriaceae</taxon>
        <taxon>Herbiconiux</taxon>
    </lineage>
</organism>
<dbReference type="RefSeq" id="WP_259509017.1">
    <property type="nucleotide sequence ID" value="NZ_JANLCM010000002.1"/>
</dbReference>
<keyword evidence="2" id="KW-1185">Reference proteome</keyword>
<reference evidence="1" key="1">
    <citation type="submission" date="2022-08" db="EMBL/GenBank/DDBJ databases">
        <authorList>
            <person name="Deng Y."/>
            <person name="Han X.-F."/>
            <person name="Zhang Y.-Q."/>
        </authorList>
    </citation>
    <scope>NUCLEOTIDE SEQUENCE</scope>
    <source>
        <strain evidence="1">CPCC 205763</strain>
    </source>
</reference>
<dbReference type="Proteomes" id="UP001165584">
    <property type="component" value="Unassembled WGS sequence"/>
</dbReference>
<name>A0ABT2GX53_9MICO</name>
<accession>A0ABT2GX53</accession>
<gene>
    <name evidence="1" type="ORF">N1027_15405</name>
</gene>
<sequence>MAPALPLVLDSTHLPLAELSAARLDGDLRALAGAYCSVDVHPSAALRGAALAPLVPDGLIVERMSAAWLHGATPRFPRPVQLCIRSSHRIRDVPSIDRQVRQVVLGDHEIMEAGPVRVTDPFRTAVDLVRCDPVFDRGVVLCVTTLLLTARASTVRCRAELRRVPHLPHKQRALRRLEEIDEVLRGPPR</sequence>